<accession>A0ABY3FMQ5</accession>
<name>A0ABY3FMQ5_9FLAO</name>
<reference evidence="3 4" key="1">
    <citation type="journal article" date="2015" name="Stand. Genomic Sci.">
        <title>Genomic Encyclopedia of Bacterial and Archaeal Type Strains, Phase III: the genomes of soil and plant-associated and newly described type strains.</title>
        <authorList>
            <person name="Whitman W.B."/>
            <person name="Woyke T."/>
            <person name="Klenk H.P."/>
            <person name="Zhou Y."/>
            <person name="Lilburn T.G."/>
            <person name="Beck B.J."/>
            <person name="De Vos P."/>
            <person name="Vandamme P."/>
            <person name="Eisen J.A."/>
            <person name="Garrity G."/>
            <person name="Hugenholtz P."/>
            <person name="Kyrpides N.C."/>
        </authorList>
    </citation>
    <scope>NUCLEOTIDE SEQUENCE [LARGE SCALE GENOMIC DNA]</scope>
    <source>
        <strain evidence="3 4">CGMCC 1.6847</strain>
    </source>
</reference>
<keyword evidence="4" id="KW-1185">Reference proteome</keyword>
<dbReference type="InterPro" id="IPR006976">
    <property type="entry name" value="VanZ-like"/>
</dbReference>
<organism evidence="3 4">
    <name type="scientific">Flavobacterium tiangeerense</name>
    <dbReference type="NCBI Taxonomy" id="459471"/>
    <lineage>
        <taxon>Bacteria</taxon>
        <taxon>Pseudomonadati</taxon>
        <taxon>Bacteroidota</taxon>
        <taxon>Flavobacteriia</taxon>
        <taxon>Flavobacteriales</taxon>
        <taxon>Flavobacteriaceae</taxon>
        <taxon>Flavobacterium</taxon>
    </lineage>
</organism>
<feature type="transmembrane region" description="Helical" evidence="1">
    <location>
        <begin position="39"/>
        <end position="56"/>
    </location>
</feature>
<dbReference type="PANTHER" id="PTHR28008:SF1">
    <property type="entry name" value="DOMAIN PROTEIN, PUTATIVE (AFU_ORTHOLOGUE AFUA_3G10980)-RELATED"/>
    <property type="match status" value="1"/>
</dbReference>
<feature type="transmembrane region" description="Helical" evidence="1">
    <location>
        <begin position="68"/>
        <end position="86"/>
    </location>
</feature>
<evidence type="ECO:0000313" key="3">
    <source>
        <dbReference type="EMBL" id="TWI02306.1"/>
    </source>
</evidence>
<dbReference type="PANTHER" id="PTHR28008">
    <property type="entry name" value="DOMAIN PROTEIN, PUTATIVE (AFU_ORTHOLOGUE AFUA_3G10980)-RELATED"/>
    <property type="match status" value="1"/>
</dbReference>
<dbReference type="Pfam" id="PF04892">
    <property type="entry name" value="VanZ"/>
    <property type="match status" value="1"/>
</dbReference>
<feature type="domain" description="VanZ-like" evidence="2">
    <location>
        <begin position="29"/>
        <end position="117"/>
    </location>
</feature>
<keyword evidence="1" id="KW-0472">Membrane</keyword>
<evidence type="ECO:0000313" key="4">
    <source>
        <dbReference type="Proteomes" id="UP000317519"/>
    </source>
</evidence>
<protein>
    <submittedName>
        <fullName evidence="3">VanZ family protein</fullName>
    </submittedName>
</protein>
<feature type="transmembrane region" description="Helical" evidence="1">
    <location>
        <begin position="7"/>
        <end position="27"/>
    </location>
</feature>
<keyword evidence="1" id="KW-1133">Transmembrane helix</keyword>
<feature type="transmembrane region" description="Helical" evidence="1">
    <location>
        <begin position="98"/>
        <end position="118"/>
    </location>
</feature>
<proteinExistence type="predicted"/>
<dbReference type="RefSeq" id="WP_144889544.1">
    <property type="nucleotide sequence ID" value="NZ_VLKO01000002.1"/>
</dbReference>
<sequence length="131" mass="14711">MLKNIYPWALILWIGTITFFCLATFNSVPLGSVSNLDKIVHAFFYLIFTILFYLSVKNSFSNTSSFKAMALSFFCAVLYGIVIEIVQDKFTATRHADIYDVLANTTGATIAVLLIYFSNKILSSESKKISH</sequence>
<dbReference type="EMBL" id="VLKO01000002">
    <property type="protein sequence ID" value="TWI02306.1"/>
    <property type="molecule type" value="Genomic_DNA"/>
</dbReference>
<keyword evidence="1" id="KW-0812">Transmembrane</keyword>
<evidence type="ECO:0000256" key="1">
    <source>
        <dbReference type="SAM" id="Phobius"/>
    </source>
</evidence>
<dbReference type="Proteomes" id="UP000317519">
    <property type="component" value="Unassembled WGS sequence"/>
</dbReference>
<gene>
    <name evidence="3" type="ORF">IQ05_00550</name>
</gene>
<comment type="caution">
    <text evidence="3">The sequence shown here is derived from an EMBL/GenBank/DDBJ whole genome shotgun (WGS) entry which is preliminary data.</text>
</comment>
<dbReference type="NCBIfam" id="NF037970">
    <property type="entry name" value="vanZ_1"/>
    <property type="match status" value="1"/>
</dbReference>
<evidence type="ECO:0000259" key="2">
    <source>
        <dbReference type="Pfam" id="PF04892"/>
    </source>
</evidence>